<proteinExistence type="predicted"/>
<name>A0A1E5UBH1_9FLAO</name>
<dbReference type="OrthoDB" id="1255149at2"/>
<dbReference type="EMBL" id="MKGI01000079">
    <property type="protein sequence ID" value="OEL10148.1"/>
    <property type="molecule type" value="Genomic_DNA"/>
</dbReference>
<evidence type="ECO:0008006" key="3">
    <source>
        <dbReference type="Google" id="ProtNLM"/>
    </source>
</evidence>
<accession>A0A1E5UBH1</accession>
<protein>
    <recommendedName>
        <fullName evidence="3">Lipoprotein</fullName>
    </recommendedName>
</protein>
<reference evidence="1 2" key="1">
    <citation type="submission" date="2016-09" db="EMBL/GenBank/DDBJ databases">
        <authorList>
            <person name="Capua I."/>
            <person name="De Benedictis P."/>
            <person name="Joannis T."/>
            <person name="Lombin L.H."/>
            <person name="Cattoli G."/>
        </authorList>
    </citation>
    <scope>NUCLEOTIDE SEQUENCE [LARGE SCALE GENOMIC DNA]</scope>
    <source>
        <strain evidence="1 2">NRS-1</strain>
    </source>
</reference>
<dbReference type="PROSITE" id="PS51257">
    <property type="entry name" value="PROKAR_LIPOPROTEIN"/>
    <property type="match status" value="1"/>
</dbReference>
<evidence type="ECO:0000313" key="1">
    <source>
        <dbReference type="EMBL" id="OEL10148.1"/>
    </source>
</evidence>
<dbReference type="Proteomes" id="UP000095601">
    <property type="component" value="Unassembled WGS sequence"/>
</dbReference>
<comment type="caution">
    <text evidence="1">The sequence shown here is derived from an EMBL/GenBank/DDBJ whole genome shotgun (WGS) entry which is preliminary data.</text>
</comment>
<gene>
    <name evidence="1" type="ORF">BHF72_0842</name>
</gene>
<evidence type="ECO:0000313" key="2">
    <source>
        <dbReference type="Proteomes" id="UP000095601"/>
    </source>
</evidence>
<dbReference type="AlphaFoldDB" id="A0A1E5UBH1"/>
<organism evidence="1 2">
    <name type="scientific">Cloacibacterium normanense</name>
    <dbReference type="NCBI Taxonomy" id="237258"/>
    <lineage>
        <taxon>Bacteria</taxon>
        <taxon>Pseudomonadati</taxon>
        <taxon>Bacteroidota</taxon>
        <taxon>Flavobacteriia</taxon>
        <taxon>Flavobacteriales</taxon>
        <taxon>Weeksellaceae</taxon>
    </lineage>
</organism>
<dbReference type="STRING" id="237258.SAMN04489756_103114"/>
<keyword evidence="2" id="KW-1185">Reference proteome</keyword>
<dbReference type="KEGG" id="cnr:EB819_09340"/>
<sequence length="162" mass="17900">MKILINVLWSSILGVSCCTNNGISQNANTTTTKTEIMENNSSQPSQGRRGAMRKVEGNKIIRTVDASQLPFTIGEEFTDENQQFILVIKNFNKPTLSAKINTVEKGRNLRINQIILPDGSADGPFSREMKYAKKQSGTYKIVFGKNLMAEGKLKGNISVTVE</sequence>
<dbReference type="RefSeq" id="WP_069800694.1">
    <property type="nucleotide sequence ID" value="NZ_CP034157.1"/>
</dbReference>